<evidence type="ECO:0000313" key="5">
    <source>
        <dbReference type="Proteomes" id="UP000602745"/>
    </source>
</evidence>
<accession>A0A8J2VST3</accession>
<gene>
    <name evidence="4" type="ORF">GCM10007276_16010</name>
</gene>
<dbReference type="InterPro" id="IPR009683">
    <property type="entry name" value="Extensin-like_C"/>
</dbReference>
<evidence type="ECO:0000313" key="4">
    <source>
        <dbReference type="EMBL" id="GGE39462.1"/>
    </source>
</evidence>
<reference evidence="4" key="1">
    <citation type="journal article" date="2014" name="Int. J. Syst. Evol. Microbiol.">
        <title>Complete genome sequence of Corynebacterium casei LMG S-19264T (=DSM 44701T), isolated from a smear-ripened cheese.</title>
        <authorList>
            <consortium name="US DOE Joint Genome Institute (JGI-PGF)"/>
            <person name="Walter F."/>
            <person name="Albersmeier A."/>
            <person name="Kalinowski J."/>
            <person name="Ruckert C."/>
        </authorList>
    </citation>
    <scope>NUCLEOTIDE SEQUENCE</scope>
    <source>
        <strain evidence="4">CCM 7684</strain>
    </source>
</reference>
<dbReference type="Proteomes" id="UP000602745">
    <property type="component" value="Unassembled WGS sequence"/>
</dbReference>
<sequence length="282" mass="29752">MRLSLPIAACLLAFSSSVYAVPQPEPRPRRSEPPQVAAPAPQSAPALPPERPPHLRRIHDAFKDVPTISAPLPQPRPAKLTDTAKVQSTAPANPLATAPDADPACAALTANGQLVFEPAPPIVNGACGAPSPIKVSAIKLADGGSVAISPAATMRCAPAQALADWVRGDVIPAARQHLREPVVELRNAASYDCRGRNRVKGARLSEHGKANALDIGAFKKASGGWVEVGKLGQAKGFFAEVRKKACGRFTTVLGPGSDGYHEEHLHLDLAQRGRNKRALYCR</sequence>
<organism evidence="4 5">
    <name type="scientific">Agaricicola taiwanensis</name>
    <dbReference type="NCBI Taxonomy" id="591372"/>
    <lineage>
        <taxon>Bacteria</taxon>
        <taxon>Pseudomonadati</taxon>
        <taxon>Pseudomonadota</taxon>
        <taxon>Alphaproteobacteria</taxon>
        <taxon>Rhodobacterales</taxon>
        <taxon>Paracoccaceae</taxon>
        <taxon>Agaricicola</taxon>
    </lineage>
</organism>
<feature type="signal peptide" evidence="2">
    <location>
        <begin position="1"/>
        <end position="20"/>
    </location>
</feature>
<evidence type="ECO:0000256" key="2">
    <source>
        <dbReference type="SAM" id="SignalP"/>
    </source>
</evidence>
<comment type="caution">
    <text evidence="4">The sequence shown here is derived from an EMBL/GenBank/DDBJ whole genome shotgun (WGS) entry which is preliminary data.</text>
</comment>
<reference evidence="4" key="2">
    <citation type="submission" date="2020-09" db="EMBL/GenBank/DDBJ databases">
        <authorList>
            <person name="Sun Q."/>
            <person name="Sedlacek I."/>
        </authorList>
    </citation>
    <scope>NUCLEOTIDE SEQUENCE</scope>
    <source>
        <strain evidence="4">CCM 7684</strain>
    </source>
</reference>
<feature type="region of interest" description="Disordered" evidence="1">
    <location>
        <begin position="21"/>
        <end position="54"/>
    </location>
</feature>
<keyword evidence="5" id="KW-1185">Reference proteome</keyword>
<feature type="chain" id="PRO_5035295457" description="Extensin-like C-terminal domain-containing protein" evidence="2">
    <location>
        <begin position="21"/>
        <end position="282"/>
    </location>
</feature>
<dbReference type="Pfam" id="PF06904">
    <property type="entry name" value="Extensin-like_C"/>
    <property type="match status" value="1"/>
</dbReference>
<protein>
    <recommendedName>
        <fullName evidence="3">Extensin-like C-terminal domain-containing protein</fullName>
    </recommendedName>
</protein>
<feature type="compositionally biased region" description="Low complexity" evidence="1">
    <location>
        <begin position="33"/>
        <end position="45"/>
    </location>
</feature>
<dbReference type="EMBL" id="BMCP01000002">
    <property type="protein sequence ID" value="GGE39462.1"/>
    <property type="molecule type" value="Genomic_DNA"/>
</dbReference>
<feature type="domain" description="Extensin-like C-terminal" evidence="3">
    <location>
        <begin position="104"/>
        <end position="282"/>
    </location>
</feature>
<evidence type="ECO:0000256" key="1">
    <source>
        <dbReference type="SAM" id="MobiDB-lite"/>
    </source>
</evidence>
<proteinExistence type="predicted"/>
<evidence type="ECO:0000259" key="3">
    <source>
        <dbReference type="Pfam" id="PF06904"/>
    </source>
</evidence>
<dbReference type="AlphaFoldDB" id="A0A8J2VST3"/>
<keyword evidence="2" id="KW-0732">Signal</keyword>
<feature type="region of interest" description="Disordered" evidence="1">
    <location>
        <begin position="67"/>
        <end position="97"/>
    </location>
</feature>
<name>A0A8J2VST3_9RHOB</name>